<reference evidence="1" key="1">
    <citation type="submission" date="2021-05" db="EMBL/GenBank/DDBJ databases">
        <authorList>
            <person name="Scholz U."/>
            <person name="Mascher M."/>
            <person name="Fiebig A."/>
        </authorList>
    </citation>
    <scope>NUCLEOTIDE SEQUENCE [LARGE SCALE GENOMIC DNA]</scope>
</reference>
<evidence type="ECO:0000313" key="1">
    <source>
        <dbReference type="EnsemblPlants" id="AVESA.00010b.r2.6CG1121640.1.CDS"/>
    </source>
</evidence>
<dbReference type="Proteomes" id="UP001732700">
    <property type="component" value="Chromosome 6C"/>
</dbReference>
<reference evidence="1" key="2">
    <citation type="submission" date="2025-09" db="UniProtKB">
        <authorList>
            <consortium name="EnsemblPlants"/>
        </authorList>
    </citation>
    <scope>IDENTIFICATION</scope>
</reference>
<organism evidence="1 2">
    <name type="scientific">Avena sativa</name>
    <name type="common">Oat</name>
    <dbReference type="NCBI Taxonomy" id="4498"/>
    <lineage>
        <taxon>Eukaryota</taxon>
        <taxon>Viridiplantae</taxon>
        <taxon>Streptophyta</taxon>
        <taxon>Embryophyta</taxon>
        <taxon>Tracheophyta</taxon>
        <taxon>Spermatophyta</taxon>
        <taxon>Magnoliopsida</taxon>
        <taxon>Liliopsida</taxon>
        <taxon>Poales</taxon>
        <taxon>Poaceae</taxon>
        <taxon>BOP clade</taxon>
        <taxon>Pooideae</taxon>
        <taxon>Poodae</taxon>
        <taxon>Poeae</taxon>
        <taxon>Poeae Chloroplast Group 1 (Aveneae type)</taxon>
        <taxon>Aveninae</taxon>
        <taxon>Avena</taxon>
    </lineage>
</organism>
<sequence length="877" mass="98677">MAMVLDAFASYVQNMLTEMVNEEVHMLLGVREEIEKMDVKLKDLKNFLADADRRNITDKSVQDWVGQLKRAMYEAADILDLCQLKAMEQGPSLVDLGCFNPLLFCMRNPAHAHNIGTRIKALNERLSTIKERSTSFSFINLGLYEERNTRVHASYSDCPSRETSGEFNRLGVVGERIKEDTRALVEIMLAEKEGNPNIMVAAIVGVGGIGKTTLAQKIFKNETINIEFDKVIWLSINQNFDKVELIKTIITLAGGEHGSGTVLAVLHPILNTALTGKKLFLVLDDMWSQKAWVDVLETPLANVVAQGSRVLVTTRDERVARGIKAMLPYHHINKLGQEDAWSLLKKQIVSSEADGHEIDMLKDIGLQIVEKCDGLPLAIKVMGGLLCQRDRKHHEWEIILNDSIWSLPEMSKELNRAVHLSYEDLPPCIKQCFLYYSLLPQKGQFHDENIIGMWISEGLVHGPSDDLEELGTKYYKELMVRNLIEPDKNYIDPCVCTMHDVVRSFGQLVARDEALAARSGETNFVSKLSAHKYLRLSLESKASESDGLEWSSLQSQTTLRTLIVVGHINMKPGDLVVHFPCLRTLHTESAGVVALAESLHEFKHLRYLSLWKSDISSLPDNIGKMKLLQYISIIQSQQSVKLPDSIVKLRQLRYLNFNRTSICSIPRGFGVLKNLRIVYGFPALEDGGWCSLEELGPLSQLVSLSLRGLENVSAPSSMEKAKLGEKVHLTNLSLGCRNRLGLDGQIKEGDGVSEEEQQKIEKVFDELCPPSSLDSLTIEGYFGQGLPRWIMSSSLMPLKNLRIFMIEDLAYCTELPDGLCQLPYLEFIQVKRAPSIRRVGPEFMQSYHHHSSHPSQAVVMFPKLQAMKLGGMVRWEE</sequence>
<name>A0ACD5ZA51_AVESA</name>
<accession>A0ACD5ZA51</accession>
<evidence type="ECO:0000313" key="2">
    <source>
        <dbReference type="Proteomes" id="UP001732700"/>
    </source>
</evidence>
<keyword evidence="2" id="KW-1185">Reference proteome</keyword>
<dbReference type="EnsemblPlants" id="AVESA.00010b.r2.6CG1121640.1">
    <property type="protein sequence ID" value="AVESA.00010b.r2.6CG1121640.1.CDS"/>
    <property type="gene ID" value="AVESA.00010b.r2.6CG1121640"/>
</dbReference>
<protein>
    <submittedName>
        <fullName evidence="1">Uncharacterized protein</fullName>
    </submittedName>
</protein>
<proteinExistence type="predicted"/>